<proteinExistence type="predicted"/>
<evidence type="ECO:0000256" key="1">
    <source>
        <dbReference type="ARBA" id="ARBA00022448"/>
    </source>
</evidence>
<dbReference type="InterPro" id="IPR017871">
    <property type="entry name" value="ABC_transporter-like_CS"/>
</dbReference>
<keyword evidence="1" id="KW-0813">Transport</keyword>
<dbReference type="PROSITE" id="PS00211">
    <property type="entry name" value="ABC_TRANSPORTER_1"/>
    <property type="match status" value="1"/>
</dbReference>
<sequence>MSVALKLENINKRYTHQVLSDVNYTFSQTGLYAIYGISGSGKSTLLNLIAGFETPDSGRIHASYHGLEYVMQEHMLLTNITVRENLYLKLNLTDKKVSEYDSLILDTCKKLSIEQLIDKKVSVLSGGEKQRVSLARALLNVPDVILLDEPTASIDHDLKSDLLKLLLQLSKEKLIIVTTHDPLVKEYADITLYLERGHLHE</sequence>
<reference evidence="5 6" key="1">
    <citation type="journal article" date="2023" name="Antonie Van Leeuwenhoek">
        <title>Unveiling the genomic potential of a novel thermostable glycoside hydrolases producing Neobacillus sedimentimangrovi UE25.</title>
        <authorList>
            <person name="Ejaz U."/>
            <person name="Saleem F."/>
            <person name="Rashid R."/>
            <person name="Hasan K.A."/>
            <person name="Syed M.N."/>
            <person name="Sohail M."/>
        </authorList>
    </citation>
    <scope>NUCLEOTIDE SEQUENCE [LARGE SCALE GENOMIC DNA]</scope>
    <source>
        <strain evidence="5 6">UE25</strain>
    </source>
</reference>
<evidence type="ECO:0000313" key="6">
    <source>
        <dbReference type="Proteomes" id="UP001162836"/>
    </source>
</evidence>
<dbReference type="Proteomes" id="UP001162836">
    <property type="component" value="Unassembled WGS sequence"/>
</dbReference>
<dbReference type="SMART" id="SM00382">
    <property type="entry name" value="AAA"/>
    <property type="match status" value="1"/>
</dbReference>
<keyword evidence="6" id="KW-1185">Reference proteome</keyword>
<keyword evidence="2" id="KW-0547">Nucleotide-binding</keyword>
<comment type="caution">
    <text evidence="5">The sequence shown here is derived from an EMBL/GenBank/DDBJ whole genome shotgun (WGS) entry which is preliminary data.</text>
</comment>
<evidence type="ECO:0000256" key="2">
    <source>
        <dbReference type="ARBA" id="ARBA00022741"/>
    </source>
</evidence>
<dbReference type="EMBL" id="JAJODE010000010">
    <property type="protein sequence ID" value="MCD4838342.1"/>
    <property type="molecule type" value="Genomic_DNA"/>
</dbReference>
<dbReference type="PANTHER" id="PTHR42781">
    <property type="entry name" value="SPERMIDINE/PUTRESCINE IMPORT ATP-BINDING PROTEIN POTA"/>
    <property type="match status" value="1"/>
</dbReference>
<protein>
    <submittedName>
        <fullName evidence="5">ATP-binding cassette domain-containing protein</fullName>
    </submittedName>
</protein>
<evidence type="ECO:0000313" key="5">
    <source>
        <dbReference type="EMBL" id="MCD4838342.1"/>
    </source>
</evidence>
<name>A0ABS8QGH4_9BACI</name>
<accession>A0ABS8QGH4</accession>
<dbReference type="InterPro" id="IPR027417">
    <property type="entry name" value="P-loop_NTPase"/>
</dbReference>
<dbReference type="InterPro" id="IPR050093">
    <property type="entry name" value="ABC_SmlMolc_Importer"/>
</dbReference>
<evidence type="ECO:0000256" key="3">
    <source>
        <dbReference type="ARBA" id="ARBA00022840"/>
    </source>
</evidence>
<gene>
    <name evidence="5" type="ORF">LRS37_05530</name>
</gene>
<dbReference type="InterPro" id="IPR003439">
    <property type="entry name" value="ABC_transporter-like_ATP-bd"/>
</dbReference>
<dbReference type="InterPro" id="IPR003593">
    <property type="entry name" value="AAA+_ATPase"/>
</dbReference>
<feature type="domain" description="ABC transporter" evidence="4">
    <location>
        <begin position="5"/>
        <end position="201"/>
    </location>
</feature>
<dbReference type="GO" id="GO:0005524">
    <property type="term" value="F:ATP binding"/>
    <property type="evidence" value="ECO:0007669"/>
    <property type="project" value="UniProtKB-KW"/>
</dbReference>
<dbReference type="Gene3D" id="3.40.50.300">
    <property type="entry name" value="P-loop containing nucleotide triphosphate hydrolases"/>
    <property type="match status" value="1"/>
</dbReference>
<dbReference type="SUPFAM" id="SSF52540">
    <property type="entry name" value="P-loop containing nucleoside triphosphate hydrolases"/>
    <property type="match status" value="1"/>
</dbReference>
<dbReference type="Pfam" id="PF00005">
    <property type="entry name" value="ABC_tran"/>
    <property type="match status" value="1"/>
</dbReference>
<dbReference type="PROSITE" id="PS50893">
    <property type="entry name" value="ABC_TRANSPORTER_2"/>
    <property type="match status" value="1"/>
</dbReference>
<keyword evidence="3 5" id="KW-0067">ATP-binding</keyword>
<dbReference type="PANTHER" id="PTHR42781:SF4">
    <property type="entry name" value="SPERMIDINE_PUTRESCINE IMPORT ATP-BINDING PROTEIN POTA"/>
    <property type="match status" value="1"/>
</dbReference>
<dbReference type="RefSeq" id="WP_231314517.1">
    <property type="nucleotide sequence ID" value="NZ_JAJODE010000010.1"/>
</dbReference>
<evidence type="ECO:0000259" key="4">
    <source>
        <dbReference type="PROSITE" id="PS50893"/>
    </source>
</evidence>
<organism evidence="5 6">
    <name type="scientific">Neobacillus sedimentimangrovi</name>
    <dbReference type="NCBI Taxonomy" id="2699460"/>
    <lineage>
        <taxon>Bacteria</taxon>
        <taxon>Bacillati</taxon>
        <taxon>Bacillota</taxon>
        <taxon>Bacilli</taxon>
        <taxon>Bacillales</taxon>
        <taxon>Bacillaceae</taxon>
        <taxon>Neobacillus</taxon>
    </lineage>
</organism>